<keyword evidence="1" id="KW-1133">Transmembrane helix</keyword>
<organism evidence="2 3">
    <name type="scientific">Baudoinia panamericana (strain UAMH 10762)</name>
    <name type="common">Angels' share fungus</name>
    <name type="synonym">Baudoinia compniacensis (strain UAMH 10762)</name>
    <dbReference type="NCBI Taxonomy" id="717646"/>
    <lineage>
        <taxon>Eukaryota</taxon>
        <taxon>Fungi</taxon>
        <taxon>Dikarya</taxon>
        <taxon>Ascomycota</taxon>
        <taxon>Pezizomycotina</taxon>
        <taxon>Dothideomycetes</taxon>
        <taxon>Dothideomycetidae</taxon>
        <taxon>Mycosphaerellales</taxon>
        <taxon>Teratosphaeriaceae</taxon>
        <taxon>Baudoinia</taxon>
    </lineage>
</organism>
<dbReference type="RefSeq" id="XP_007676840.1">
    <property type="nucleotide sequence ID" value="XM_007678650.1"/>
</dbReference>
<feature type="transmembrane region" description="Helical" evidence="1">
    <location>
        <begin position="12"/>
        <end position="29"/>
    </location>
</feature>
<dbReference type="AlphaFoldDB" id="M2MWP5"/>
<gene>
    <name evidence="2" type="ORF">BAUCODRAFT_34734</name>
</gene>
<name>M2MWP5_BAUPA</name>
<accession>M2MWP5</accession>
<reference evidence="2 3" key="1">
    <citation type="journal article" date="2012" name="PLoS Pathog.">
        <title>Diverse lifestyles and strategies of plant pathogenesis encoded in the genomes of eighteen Dothideomycetes fungi.</title>
        <authorList>
            <person name="Ohm R.A."/>
            <person name="Feau N."/>
            <person name="Henrissat B."/>
            <person name="Schoch C.L."/>
            <person name="Horwitz B.A."/>
            <person name="Barry K.W."/>
            <person name="Condon B.J."/>
            <person name="Copeland A.C."/>
            <person name="Dhillon B."/>
            <person name="Glaser F."/>
            <person name="Hesse C.N."/>
            <person name="Kosti I."/>
            <person name="LaButti K."/>
            <person name="Lindquist E.A."/>
            <person name="Lucas S."/>
            <person name="Salamov A.A."/>
            <person name="Bradshaw R.E."/>
            <person name="Ciuffetti L."/>
            <person name="Hamelin R.C."/>
            <person name="Kema G.H.J."/>
            <person name="Lawrence C."/>
            <person name="Scott J.A."/>
            <person name="Spatafora J.W."/>
            <person name="Turgeon B.G."/>
            <person name="de Wit P.J.G.M."/>
            <person name="Zhong S."/>
            <person name="Goodwin S.B."/>
            <person name="Grigoriev I.V."/>
        </authorList>
    </citation>
    <scope>NUCLEOTIDE SEQUENCE [LARGE SCALE GENOMIC DNA]</scope>
    <source>
        <strain evidence="2 3">UAMH 10762</strain>
    </source>
</reference>
<protein>
    <submittedName>
        <fullName evidence="2">Uncharacterized protein</fullName>
    </submittedName>
</protein>
<dbReference type="HOGENOM" id="CLU_2830803_0_0_1"/>
<dbReference type="KEGG" id="bcom:BAUCODRAFT_34734"/>
<evidence type="ECO:0000313" key="2">
    <source>
        <dbReference type="EMBL" id="EMC95973.1"/>
    </source>
</evidence>
<keyword evidence="1" id="KW-0472">Membrane</keyword>
<dbReference type="GeneID" id="19112496"/>
<dbReference type="Proteomes" id="UP000011761">
    <property type="component" value="Unassembled WGS sequence"/>
</dbReference>
<sequence length="66" mass="7188">MGQSSRLNNVGMWAGVISIEVASLVWVCAPKKRFGSKPPTLEPQKRRHWHAASCSGFESQFAVSGS</sequence>
<dbReference type="EMBL" id="KB445556">
    <property type="protein sequence ID" value="EMC95973.1"/>
    <property type="molecule type" value="Genomic_DNA"/>
</dbReference>
<evidence type="ECO:0000313" key="3">
    <source>
        <dbReference type="Proteomes" id="UP000011761"/>
    </source>
</evidence>
<evidence type="ECO:0000256" key="1">
    <source>
        <dbReference type="SAM" id="Phobius"/>
    </source>
</evidence>
<keyword evidence="3" id="KW-1185">Reference proteome</keyword>
<keyword evidence="1" id="KW-0812">Transmembrane</keyword>
<proteinExistence type="predicted"/>